<organism evidence="2 3">
    <name type="scientific">Nesidiocoris tenuis</name>
    <dbReference type="NCBI Taxonomy" id="355587"/>
    <lineage>
        <taxon>Eukaryota</taxon>
        <taxon>Metazoa</taxon>
        <taxon>Ecdysozoa</taxon>
        <taxon>Arthropoda</taxon>
        <taxon>Hexapoda</taxon>
        <taxon>Insecta</taxon>
        <taxon>Pterygota</taxon>
        <taxon>Neoptera</taxon>
        <taxon>Paraneoptera</taxon>
        <taxon>Hemiptera</taxon>
        <taxon>Heteroptera</taxon>
        <taxon>Panheteroptera</taxon>
        <taxon>Cimicomorpha</taxon>
        <taxon>Miridae</taxon>
        <taxon>Dicyphina</taxon>
        <taxon>Nesidiocoris</taxon>
    </lineage>
</organism>
<evidence type="ECO:0000313" key="2">
    <source>
        <dbReference type="EMBL" id="BET02712.1"/>
    </source>
</evidence>
<protein>
    <submittedName>
        <fullName evidence="2">Chromosome 15 open reading frame 40</fullName>
    </submittedName>
</protein>
<name>A0ABN7BEF3_9HEMI</name>
<proteinExistence type="inferred from homology"/>
<dbReference type="Gene3D" id="3.30.1200.10">
    <property type="entry name" value="YggU-like"/>
    <property type="match status" value="1"/>
</dbReference>
<dbReference type="HAMAP" id="MF_00634">
    <property type="entry name" value="UPF0235"/>
    <property type="match status" value="1"/>
</dbReference>
<accession>A0ABN7BEF3</accession>
<dbReference type="PANTHER" id="PTHR13420">
    <property type="entry name" value="UPF0235 PROTEIN C15ORF40"/>
    <property type="match status" value="1"/>
</dbReference>
<dbReference type="InterPro" id="IPR003746">
    <property type="entry name" value="DUF167"/>
</dbReference>
<keyword evidence="3" id="KW-1185">Reference proteome</keyword>
<comment type="similarity">
    <text evidence="1">Belongs to the UPF0235 family.</text>
</comment>
<evidence type="ECO:0000256" key="1">
    <source>
        <dbReference type="ARBA" id="ARBA00010364"/>
    </source>
</evidence>
<dbReference type="Pfam" id="PF02594">
    <property type="entry name" value="DUF167"/>
    <property type="match status" value="1"/>
</dbReference>
<dbReference type="SMART" id="SM01152">
    <property type="entry name" value="DUF167"/>
    <property type="match status" value="1"/>
</dbReference>
<dbReference type="InterPro" id="IPR036591">
    <property type="entry name" value="YggU-like_sf"/>
</dbReference>
<dbReference type="SUPFAM" id="SSF69786">
    <property type="entry name" value="YggU-like"/>
    <property type="match status" value="1"/>
</dbReference>
<reference evidence="2 3" key="1">
    <citation type="submission" date="2023-09" db="EMBL/GenBank/DDBJ databases">
        <title>Nesidiocoris tenuis whole genome shotgun sequence.</title>
        <authorList>
            <person name="Shibata T."/>
            <person name="Shimoda M."/>
            <person name="Kobayashi T."/>
            <person name="Uehara T."/>
        </authorList>
    </citation>
    <scope>NUCLEOTIDE SEQUENCE [LARGE SCALE GENOMIC DNA]</scope>
    <source>
        <strain evidence="2 3">Japan</strain>
    </source>
</reference>
<dbReference type="PANTHER" id="PTHR13420:SF7">
    <property type="entry name" value="UPF0235 PROTEIN C15ORF40"/>
    <property type="match status" value="1"/>
</dbReference>
<sequence length="162" mass="17806">MSSFKKLFQYEDDLAIFELMFSVRRRSGRIHALISATMSKHAKKKNDQKPSGAQDQISTGVSSCVELDKSGNIRVKICAKPGAKMSAITGVEEEGVGVQIGAPPVDGEANTELVKFMSKVFDVRKSCVTLDKGSRSRQKIILLTDTKLTVDQVLEKIKNNTE</sequence>
<evidence type="ECO:0000313" key="3">
    <source>
        <dbReference type="Proteomes" id="UP001307889"/>
    </source>
</evidence>
<dbReference type="Proteomes" id="UP001307889">
    <property type="component" value="Chromosome 14"/>
</dbReference>
<gene>
    <name evidence="2" type="ORF">NTJ_15530</name>
</gene>
<dbReference type="NCBIfam" id="TIGR00251">
    <property type="entry name" value="DUF167 family protein"/>
    <property type="match status" value="1"/>
</dbReference>
<dbReference type="EMBL" id="AP028922">
    <property type="protein sequence ID" value="BET02712.1"/>
    <property type="molecule type" value="Genomic_DNA"/>
</dbReference>